<comment type="caution">
    <text evidence="2">The sequence shown here is derived from an EMBL/GenBank/DDBJ whole genome shotgun (WGS) entry which is preliminary data.</text>
</comment>
<evidence type="ECO:0000256" key="1">
    <source>
        <dbReference type="SAM" id="Phobius"/>
    </source>
</evidence>
<evidence type="ECO:0000313" key="3">
    <source>
        <dbReference type="Proteomes" id="UP001600941"/>
    </source>
</evidence>
<dbReference type="Proteomes" id="UP001600941">
    <property type="component" value="Unassembled WGS sequence"/>
</dbReference>
<keyword evidence="3" id="KW-1185">Reference proteome</keyword>
<dbReference type="RefSeq" id="WP_227209705.1">
    <property type="nucleotide sequence ID" value="NZ_BAABZQ010000001.1"/>
</dbReference>
<keyword evidence="1" id="KW-1133">Transmembrane helix</keyword>
<sequence>MNDNRITFEEEQTELLRKQLFVSRMIAVLLGIIAVVLIIVGVVLVINISGLVTDLRQTLKTFNDSVVPALENLDIDSLNQAIENLGEALKPLSGLFGR</sequence>
<dbReference type="EMBL" id="BAABZQ010000001">
    <property type="protein sequence ID" value="GAA6497664.1"/>
    <property type="molecule type" value="Genomic_DNA"/>
</dbReference>
<organism evidence="2 3">
    <name type="scientific">Blautia parvula</name>
    <dbReference type="NCBI Taxonomy" id="2877527"/>
    <lineage>
        <taxon>Bacteria</taxon>
        <taxon>Bacillati</taxon>
        <taxon>Bacillota</taxon>
        <taxon>Clostridia</taxon>
        <taxon>Lachnospirales</taxon>
        <taxon>Lachnospiraceae</taxon>
        <taxon>Blautia</taxon>
    </lineage>
</organism>
<reference evidence="2 3" key="1">
    <citation type="submission" date="2024-04" db="EMBL/GenBank/DDBJ databases">
        <title>Defined microbial consortia suppress multidrug-resistant proinflammatory Enterobacteriaceae via ecological control.</title>
        <authorList>
            <person name="Furuichi M."/>
            <person name="Kawaguchi T."/>
            <person name="Pust M."/>
            <person name="Yasuma K."/>
            <person name="Plichta D."/>
            <person name="Hasegawa N."/>
            <person name="Ohya T."/>
            <person name="Bhattarai S."/>
            <person name="Sasajima S."/>
            <person name="Aoto Y."/>
            <person name="Tuganbaev T."/>
            <person name="Yaginuma M."/>
            <person name="Ueda M."/>
            <person name="Okahashi N."/>
            <person name="Amafuji K."/>
            <person name="Kiridooshi Y."/>
            <person name="Sugita K."/>
            <person name="Strazar M."/>
            <person name="Skelly A."/>
            <person name="Suda W."/>
            <person name="Hattori M."/>
            <person name="Nakamoto N."/>
            <person name="Caballero S."/>
            <person name="Norman J."/>
            <person name="Olle B."/>
            <person name="Tanoue T."/>
            <person name="Arita M."/>
            <person name="Bucci V."/>
            <person name="Atarashi K."/>
            <person name="Xavier R."/>
            <person name="Honda K."/>
        </authorList>
    </citation>
    <scope>NUCLEOTIDE SEQUENCE [LARGE SCALE GENOMIC DNA]</scope>
    <source>
        <strain evidence="3">k34-0107-D12</strain>
    </source>
</reference>
<feature type="transmembrane region" description="Helical" evidence="1">
    <location>
        <begin position="21"/>
        <end position="46"/>
    </location>
</feature>
<accession>A0ABQ0BMA2</accession>
<keyword evidence="1" id="KW-0472">Membrane</keyword>
<protein>
    <submittedName>
        <fullName evidence="2">Uncharacterized protein</fullName>
    </submittedName>
</protein>
<evidence type="ECO:0000313" key="2">
    <source>
        <dbReference type="EMBL" id="GAA6497664.1"/>
    </source>
</evidence>
<name>A0ABQ0BMA2_9FIRM</name>
<keyword evidence="1" id="KW-0812">Transmembrane</keyword>
<gene>
    <name evidence="2" type="ORF">K340107D12_04800</name>
</gene>
<proteinExistence type="predicted"/>